<evidence type="ECO:0000313" key="1">
    <source>
        <dbReference type="EMBL" id="QTD45472.1"/>
    </source>
</evidence>
<dbReference type="RefSeq" id="WP_208009220.1">
    <property type="nucleotide sequence ID" value="NZ_CP071796.1"/>
</dbReference>
<gene>
    <name evidence="1" type="ORF">J1M35_00655</name>
</gene>
<sequence length="72" mass="7873">MSVILCIVVVLAARRTWIDAQCKQSCAAQGAPRHELFNLKNARWSPDCRCLDANGHLPRSHTCPAAPESSSL</sequence>
<dbReference type="AlphaFoldDB" id="A0A975CIB5"/>
<protein>
    <submittedName>
        <fullName evidence="1">Uncharacterized protein</fullName>
    </submittedName>
</protein>
<keyword evidence="2" id="KW-1185">Reference proteome</keyword>
<dbReference type="KEGG" id="otd:J1M35_00655"/>
<evidence type="ECO:0000313" key="2">
    <source>
        <dbReference type="Proteomes" id="UP000663903"/>
    </source>
</evidence>
<organism evidence="1 2">
    <name type="scientific">Ottowia testudinis</name>
    <dbReference type="NCBI Taxonomy" id="2816950"/>
    <lineage>
        <taxon>Bacteria</taxon>
        <taxon>Pseudomonadati</taxon>
        <taxon>Pseudomonadota</taxon>
        <taxon>Betaproteobacteria</taxon>
        <taxon>Burkholderiales</taxon>
        <taxon>Comamonadaceae</taxon>
        <taxon>Ottowia</taxon>
    </lineage>
</organism>
<accession>A0A975CIB5</accession>
<proteinExistence type="predicted"/>
<dbReference type="Proteomes" id="UP000663903">
    <property type="component" value="Chromosome"/>
</dbReference>
<dbReference type="EMBL" id="CP071796">
    <property type="protein sequence ID" value="QTD45472.1"/>
    <property type="molecule type" value="Genomic_DNA"/>
</dbReference>
<reference evidence="1" key="1">
    <citation type="submission" date="2021-03" db="EMBL/GenBank/DDBJ databases">
        <title>Ottowia sp. 27C isolated from the cloaca of a Giant Asian pond turtle (Heosemys grandis).</title>
        <authorList>
            <person name="Spergser J."/>
            <person name="Busse H.-J."/>
        </authorList>
    </citation>
    <scope>NUCLEOTIDE SEQUENCE</scope>
    <source>
        <strain evidence="1">27C</strain>
    </source>
</reference>
<name>A0A975CIB5_9BURK</name>